<accession>A0AAW1YSC0</accession>
<evidence type="ECO:0000313" key="2">
    <source>
        <dbReference type="Proteomes" id="UP001457282"/>
    </source>
</evidence>
<gene>
    <name evidence="1" type="ORF">M0R45_007070</name>
</gene>
<dbReference type="EMBL" id="JBEDUW010000001">
    <property type="protein sequence ID" value="KAK9951632.1"/>
    <property type="molecule type" value="Genomic_DNA"/>
</dbReference>
<protein>
    <submittedName>
        <fullName evidence="1">Uncharacterized protein</fullName>
    </submittedName>
</protein>
<evidence type="ECO:0000313" key="1">
    <source>
        <dbReference type="EMBL" id="KAK9951632.1"/>
    </source>
</evidence>
<dbReference type="AlphaFoldDB" id="A0AAW1YSC0"/>
<organism evidence="1 2">
    <name type="scientific">Rubus argutus</name>
    <name type="common">Southern blackberry</name>
    <dbReference type="NCBI Taxonomy" id="59490"/>
    <lineage>
        <taxon>Eukaryota</taxon>
        <taxon>Viridiplantae</taxon>
        <taxon>Streptophyta</taxon>
        <taxon>Embryophyta</taxon>
        <taxon>Tracheophyta</taxon>
        <taxon>Spermatophyta</taxon>
        <taxon>Magnoliopsida</taxon>
        <taxon>eudicotyledons</taxon>
        <taxon>Gunneridae</taxon>
        <taxon>Pentapetalae</taxon>
        <taxon>rosids</taxon>
        <taxon>fabids</taxon>
        <taxon>Rosales</taxon>
        <taxon>Rosaceae</taxon>
        <taxon>Rosoideae</taxon>
        <taxon>Rosoideae incertae sedis</taxon>
        <taxon>Rubus</taxon>
    </lineage>
</organism>
<proteinExistence type="predicted"/>
<keyword evidence="2" id="KW-1185">Reference proteome</keyword>
<reference evidence="1 2" key="1">
    <citation type="journal article" date="2023" name="G3 (Bethesda)">
        <title>A chromosome-length genome assembly and annotation of blackberry (Rubus argutus, cv. 'Hillquist').</title>
        <authorList>
            <person name="Bruna T."/>
            <person name="Aryal R."/>
            <person name="Dudchenko O."/>
            <person name="Sargent D.J."/>
            <person name="Mead D."/>
            <person name="Buti M."/>
            <person name="Cavallini A."/>
            <person name="Hytonen T."/>
            <person name="Andres J."/>
            <person name="Pham M."/>
            <person name="Weisz D."/>
            <person name="Mascagni F."/>
            <person name="Usai G."/>
            <person name="Natali L."/>
            <person name="Bassil N."/>
            <person name="Fernandez G.E."/>
            <person name="Lomsadze A."/>
            <person name="Armour M."/>
            <person name="Olukolu B."/>
            <person name="Poorten T."/>
            <person name="Britton C."/>
            <person name="Davik J."/>
            <person name="Ashrafi H."/>
            <person name="Aiden E.L."/>
            <person name="Borodovsky M."/>
            <person name="Worthington M."/>
        </authorList>
    </citation>
    <scope>NUCLEOTIDE SEQUENCE [LARGE SCALE GENOMIC DNA]</scope>
    <source>
        <strain evidence="1">PI 553951</strain>
    </source>
</reference>
<sequence length="94" mass="10956">MWFNRTKGFDFITPDDKTNDPRSIRWLSDHGEGRGHEYQIAVDEDGKPRFRFGEPRPVSSHYGGSAWFVAYESCKLEAVMLDLECSRWRGQNLT</sequence>
<dbReference type="Proteomes" id="UP001457282">
    <property type="component" value="Unassembled WGS sequence"/>
</dbReference>
<name>A0AAW1YSC0_RUBAR</name>
<comment type="caution">
    <text evidence="1">The sequence shown here is derived from an EMBL/GenBank/DDBJ whole genome shotgun (WGS) entry which is preliminary data.</text>
</comment>